<evidence type="ECO:0000259" key="2">
    <source>
        <dbReference type="Pfam" id="PF00551"/>
    </source>
</evidence>
<dbReference type="RefSeq" id="WP_285880879.1">
    <property type="nucleotide sequence ID" value="NZ_JARFYN010000023.1"/>
</dbReference>
<dbReference type="Gene3D" id="2.30.38.10">
    <property type="entry name" value="Luciferase, Domain 3"/>
    <property type="match status" value="1"/>
</dbReference>
<evidence type="ECO:0000259" key="1">
    <source>
        <dbReference type="Pfam" id="PF00501"/>
    </source>
</evidence>
<dbReference type="InterPro" id="IPR020845">
    <property type="entry name" value="AMP-binding_CS"/>
</dbReference>
<dbReference type="InterPro" id="IPR000873">
    <property type="entry name" value="AMP-dep_synth/lig_dom"/>
</dbReference>
<sequence length="959" mass="104922">MANRFLQDSIHDRSLDSFHAQLSGVPSERSCIFIGSGTLAIRCVQIAIEMGYAIRATLCADRIFRNCAAGSNIPCLESMEELSALVEAERVDSIFSVANPFILPKKVFAQVRQGAFNYHDGPLPKYAGANATSWALLAQESEHAIVWHRIDNGIDTGEVLIQRPVFIASTDTALTLNLKCYEAAIAGFSELLEGLINGGLKAEPQKLQNRSYFPKCRRPEAAGCIRWDQSAQALAALVRGLDFGPYYFNPLCSPKVLLANDAVKVRRLEVSTPRSGLPSGSLLEIHHDHWRVATATDNVDIWFGNSDDQLIDTVALARQSNLDMGARLPIIGDDQSKSITRTFETLAPQEEFWRQRLQRFKLLQLPFPTSSPSAAPSNWHSSRARVPSALTELSPTHRTEYLISAWLIYLARVIGESQLQLGWATTSNASRAALIAEEALVASVVPMEVSIDLSCNFEEVRNAVVGECLQLKENGSFVRDLIWRDPKLRSTERLQSSQPWSIGITVITNNSAGARDLHAETILAGNALTMVVCSTDGSFRWHFDATYLDRAQVERITQHLENLLHAALADAAQPVGRIDILPPDERTYLLEDLNRTQAPYPADLCIHELFEQQVRRAPDAIALVHEDEELSYGELNARANRLAHHLIALGVRPDQPVAICLQRSPAMVVGLLAILKAGGAYLPLDPAYPSARLIQVLDDAAPRLMLCDAAGRQALGPEAIADLALVDLQDDAPAWAELPATNPEPHALGLTASHLAYVIYTSGSTGTPKGVMVEHASVVNYLLWSLLTYYKQDSNGSPLLHSLSFDGIITTLFGPLLAGARLHLFKPSGQLDSVTRLREAKTYDLIKLTPTHLSVLNKLLEDYDGPAPTKALMVGGEALVPADIHFWQQRFPNIRLINHFGPTEATVGCSTFEIVTEVGGLRSIPIGRPIANTRLYLLDGHGQPVPFGAVGELYIGGAG</sequence>
<dbReference type="InterPro" id="IPR002376">
    <property type="entry name" value="Formyl_transf_N"/>
</dbReference>
<reference evidence="3" key="1">
    <citation type="submission" date="2023-06" db="EMBL/GenBank/DDBJ databases">
        <title>Phylogenetic Diversity of Rhizobium strains.</title>
        <authorList>
            <person name="Moura F.T."/>
            <person name="Helene L.C.F."/>
            <person name="Hungria M."/>
        </authorList>
    </citation>
    <scope>NUCLEOTIDE SEQUENCE</scope>
    <source>
        <strain evidence="3">CCGE524</strain>
    </source>
</reference>
<comment type="caution">
    <text evidence="3">The sequence shown here is derived from an EMBL/GenBank/DDBJ whole genome shotgun (WGS) entry which is preliminary data.</text>
</comment>
<dbReference type="CDD" id="cd05930">
    <property type="entry name" value="A_NRPS"/>
    <property type="match status" value="1"/>
</dbReference>
<feature type="non-terminal residue" evidence="3">
    <location>
        <position position="959"/>
    </location>
</feature>
<dbReference type="Gene3D" id="3.40.50.12230">
    <property type="match status" value="1"/>
</dbReference>
<name>A0ABT7KJY6_9HYPH</name>
<dbReference type="Gene3D" id="3.40.50.980">
    <property type="match status" value="2"/>
</dbReference>
<protein>
    <submittedName>
        <fullName evidence="3">AMP-binding protein</fullName>
    </submittedName>
</protein>
<dbReference type="EMBL" id="JARFYN010000023">
    <property type="protein sequence ID" value="MDL2407573.1"/>
    <property type="molecule type" value="Genomic_DNA"/>
</dbReference>
<dbReference type="PANTHER" id="PTHR45527:SF1">
    <property type="entry name" value="FATTY ACID SYNTHASE"/>
    <property type="match status" value="1"/>
</dbReference>
<dbReference type="CDD" id="cd08700">
    <property type="entry name" value="FMT_C_OzmH_like"/>
    <property type="match status" value="1"/>
</dbReference>
<dbReference type="SUPFAM" id="SSF52777">
    <property type="entry name" value="CoA-dependent acyltransferases"/>
    <property type="match status" value="1"/>
</dbReference>
<evidence type="ECO:0000313" key="4">
    <source>
        <dbReference type="Proteomes" id="UP001172630"/>
    </source>
</evidence>
<gene>
    <name evidence="3" type="ORF">PY650_18250</name>
</gene>
<evidence type="ECO:0000313" key="3">
    <source>
        <dbReference type="EMBL" id="MDL2407573.1"/>
    </source>
</evidence>
<dbReference type="SUPFAM" id="SSF53328">
    <property type="entry name" value="Formyltransferase"/>
    <property type="match status" value="1"/>
</dbReference>
<feature type="domain" description="Formyl transferase N-terminal" evidence="2">
    <location>
        <begin position="78"/>
        <end position="189"/>
    </location>
</feature>
<dbReference type="Pfam" id="PF00551">
    <property type="entry name" value="Formyl_trans_N"/>
    <property type="match status" value="1"/>
</dbReference>
<feature type="domain" description="AMP-dependent synthetase/ligase" evidence="1">
    <location>
        <begin position="610"/>
        <end position="958"/>
    </location>
</feature>
<proteinExistence type="predicted"/>
<dbReference type="PROSITE" id="PS00455">
    <property type="entry name" value="AMP_BINDING"/>
    <property type="match status" value="1"/>
</dbReference>
<dbReference type="Gene3D" id="3.30.559.30">
    <property type="entry name" value="Nonribosomal peptide synthetase, condensation domain"/>
    <property type="match status" value="1"/>
</dbReference>
<accession>A0ABT7KJY6</accession>
<dbReference type="SUPFAM" id="SSF56801">
    <property type="entry name" value="Acetyl-CoA synthetase-like"/>
    <property type="match status" value="1"/>
</dbReference>
<dbReference type="Pfam" id="PF00501">
    <property type="entry name" value="AMP-binding"/>
    <property type="match status" value="1"/>
</dbReference>
<keyword evidence="4" id="KW-1185">Reference proteome</keyword>
<dbReference type="InterPro" id="IPR036477">
    <property type="entry name" value="Formyl_transf_N_sf"/>
</dbReference>
<dbReference type="SUPFAM" id="SSF50486">
    <property type="entry name" value="FMT C-terminal domain-like"/>
    <property type="match status" value="1"/>
</dbReference>
<organism evidence="3 4">
    <name type="scientific">Rhizobium calliandrae</name>
    <dbReference type="NCBI Taxonomy" id="1312182"/>
    <lineage>
        <taxon>Bacteria</taxon>
        <taxon>Pseudomonadati</taxon>
        <taxon>Pseudomonadota</taxon>
        <taxon>Alphaproteobacteria</taxon>
        <taxon>Hyphomicrobiales</taxon>
        <taxon>Rhizobiaceae</taxon>
        <taxon>Rhizobium/Agrobacterium group</taxon>
        <taxon>Rhizobium</taxon>
    </lineage>
</organism>
<dbReference type="InterPro" id="IPR011034">
    <property type="entry name" value="Formyl_transferase-like_C_sf"/>
</dbReference>
<dbReference type="Proteomes" id="UP001172630">
    <property type="component" value="Unassembled WGS sequence"/>
</dbReference>
<dbReference type="PANTHER" id="PTHR45527">
    <property type="entry name" value="NONRIBOSOMAL PEPTIDE SYNTHETASE"/>
    <property type="match status" value="1"/>
</dbReference>